<dbReference type="Proteomes" id="UP001055879">
    <property type="component" value="Linkage Group LG14"/>
</dbReference>
<proteinExistence type="predicted"/>
<keyword evidence="2" id="KW-1185">Reference proteome</keyword>
<organism evidence="1 2">
    <name type="scientific">Arctium lappa</name>
    <name type="common">Greater burdock</name>
    <name type="synonym">Lappa major</name>
    <dbReference type="NCBI Taxonomy" id="4217"/>
    <lineage>
        <taxon>Eukaryota</taxon>
        <taxon>Viridiplantae</taxon>
        <taxon>Streptophyta</taxon>
        <taxon>Embryophyta</taxon>
        <taxon>Tracheophyta</taxon>
        <taxon>Spermatophyta</taxon>
        <taxon>Magnoliopsida</taxon>
        <taxon>eudicotyledons</taxon>
        <taxon>Gunneridae</taxon>
        <taxon>Pentapetalae</taxon>
        <taxon>asterids</taxon>
        <taxon>campanulids</taxon>
        <taxon>Asterales</taxon>
        <taxon>Asteraceae</taxon>
        <taxon>Carduoideae</taxon>
        <taxon>Cardueae</taxon>
        <taxon>Arctiinae</taxon>
        <taxon>Arctium</taxon>
    </lineage>
</organism>
<reference evidence="2" key="1">
    <citation type="journal article" date="2022" name="Mol. Ecol. Resour.">
        <title>The genomes of chicory, endive, great burdock and yacon provide insights into Asteraceae palaeo-polyploidization history and plant inulin production.</title>
        <authorList>
            <person name="Fan W."/>
            <person name="Wang S."/>
            <person name="Wang H."/>
            <person name="Wang A."/>
            <person name="Jiang F."/>
            <person name="Liu H."/>
            <person name="Zhao H."/>
            <person name="Xu D."/>
            <person name="Zhang Y."/>
        </authorList>
    </citation>
    <scope>NUCLEOTIDE SEQUENCE [LARGE SCALE GENOMIC DNA]</scope>
    <source>
        <strain evidence="2">cv. Niubang</strain>
    </source>
</reference>
<reference evidence="1 2" key="2">
    <citation type="journal article" date="2022" name="Mol. Ecol. Resour.">
        <title>The genomes of chicory, endive, great burdock and yacon provide insights into Asteraceae paleo-polyploidization history and plant inulin production.</title>
        <authorList>
            <person name="Fan W."/>
            <person name="Wang S."/>
            <person name="Wang H."/>
            <person name="Wang A."/>
            <person name="Jiang F."/>
            <person name="Liu H."/>
            <person name="Zhao H."/>
            <person name="Xu D."/>
            <person name="Zhang Y."/>
        </authorList>
    </citation>
    <scope>NUCLEOTIDE SEQUENCE [LARGE SCALE GENOMIC DNA]</scope>
    <source>
        <strain evidence="2">cv. Niubang</strain>
    </source>
</reference>
<accession>A0ACB8Y5G5</accession>
<gene>
    <name evidence="1" type="ORF">L6452_36830</name>
</gene>
<name>A0ACB8Y5G5_ARCLA</name>
<comment type="caution">
    <text evidence="1">The sequence shown here is derived from an EMBL/GenBank/DDBJ whole genome shotgun (WGS) entry which is preliminary data.</text>
</comment>
<dbReference type="EMBL" id="CM042060">
    <property type="protein sequence ID" value="KAI3677564.1"/>
    <property type="molecule type" value="Genomic_DNA"/>
</dbReference>
<sequence length="131" mass="14350">MSTDECLTFVVDGLCFVITDREEVVALSLCYVVADREEVLALSLCYVVAGREEVVADGSVTVLCGRCSSRQSRLETEVCGCRKTKRGSREQDEFVGIESDLMDKLQIGCLLFASLQPCISPSENHNVSQCS</sequence>
<protein>
    <submittedName>
        <fullName evidence="1">Uncharacterized protein</fullName>
    </submittedName>
</protein>
<evidence type="ECO:0000313" key="2">
    <source>
        <dbReference type="Proteomes" id="UP001055879"/>
    </source>
</evidence>
<evidence type="ECO:0000313" key="1">
    <source>
        <dbReference type="EMBL" id="KAI3677564.1"/>
    </source>
</evidence>